<gene>
    <name evidence="1" type="ORF">F511_40184</name>
</gene>
<proteinExistence type="predicted"/>
<evidence type="ECO:0000313" key="1">
    <source>
        <dbReference type="EMBL" id="KZV46600.1"/>
    </source>
</evidence>
<dbReference type="Proteomes" id="UP000250235">
    <property type="component" value="Unassembled WGS sequence"/>
</dbReference>
<accession>A0A2Z7CHW2</accession>
<reference evidence="1 2" key="1">
    <citation type="journal article" date="2015" name="Proc. Natl. Acad. Sci. U.S.A.">
        <title>The resurrection genome of Boea hygrometrica: A blueprint for survival of dehydration.</title>
        <authorList>
            <person name="Xiao L."/>
            <person name="Yang G."/>
            <person name="Zhang L."/>
            <person name="Yang X."/>
            <person name="Zhao S."/>
            <person name="Ji Z."/>
            <person name="Zhou Q."/>
            <person name="Hu M."/>
            <person name="Wang Y."/>
            <person name="Chen M."/>
            <person name="Xu Y."/>
            <person name="Jin H."/>
            <person name="Xiao X."/>
            <person name="Hu G."/>
            <person name="Bao F."/>
            <person name="Hu Y."/>
            <person name="Wan P."/>
            <person name="Li L."/>
            <person name="Deng X."/>
            <person name="Kuang T."/>
            <person name="Xiang C."/>
            <person name="Zhu J.K."/>
            <person name="Oliver M.J."/>
            <person name="He Y."/>
        </authorList>
    </citation>
    <scope>NUCLEOTIDE SEQUENCE [LARGE SCALE GENOMIC DNA]</scope>
    <source>
        <strain evidence="2">cv. XS01</strain>
    </source>
</reference>
<name>A0A2Z7CHW2_9LAMI</name>
<sequence length="163" mass="18518">MVGQVAVKVRHQILTSNTISVRDRTGSQEWAKWTVKVRRQILKGNTIYDGDRTTIEKGKVPLEDLIYTSCTDPIPQPAAARTPTLHQPSAFTHLFYVYEGSTRRFDLYIVYRPDPATSSYENSYTPPALEFHSLVLRLSFQPDADDLLCVLNNCLKFPVQSNV</sequence>
<evidence type="ECO:0000313" key="2">
    <source>
        <dbReference type="Proteomes" id="UP000250235"/>
    </source>
</evidence>
<dbReference type="EMBL" id="KQ995475">
    <property type="protein sequence ID" value="KZV46600.1"/>
    <property type="molecule type" value="Genomic_DNA"/>
</dbReference>
<keyword evidence="2" id="KW-1185">Reference proteome</keyword>
<protein>
    <submittedName>
        <fullName evidence="1">Pentatricopeptide repeat-containing protein-like</fullName>
    </submittedName>
</protein>
<dbReference type="AlphaFoldDB" id="A0A2Z7CHW2"/>
<organism evidence="1 2">
    <name type="scientific">Dorcoceras hygrometricum</name>
    <dbReference type="NCBI Taxonomy" id="472368"/>
    <lineage>
        <taxon>Eukaryota</taxon>
        <taxon>Viridiplantae</taxon>
        <taxon>Streptophyta</taxon>
        <taxon>Embryophyta</taxon>
        <taxon>Tracheophyta</taxon>
        <taxon>Spermatophyta</taxon>
        <taxon>Magnoliopsida</taxon>
        <taxon>eudicotyledons</taxon>
        <taxon>Gunneridae</taxon>
        <taxon>Pentapetalae</taxon>
        <taxon>asterids</taxon>
        <taxon>lamiids</taxon>
        <taxon>Lamiales</taxon>
        <taxon>Gesneriaceae</taxon>
        <taxon>Didymocarpoideae</taxon>
        <taxon>Trichosporeae</taxon>
        <taxon>Loxocarpinae</taxon>
        <taxon>Dorcoceras</taxon>
    </lineage>
</organism>